<evidence type="ECO:0000313" key="2">
    <source>
        <dbReference type="EMBL" id="BDQ35702.1"/>
    </source>
</evidence>
<organism evidence="2 3">
    <name type="scientific">Pseudodesulfovibrio nedwellii</name>
    <dbReference type="NCBI Taxonomy" id="2973072"/>
    <lineage>
        <taxon>Bacteria</taxon>
        <taxon>Pseudomonadati</taxon>
        <taxon>Thermodesulfobacteriota</taxon>
        <taxon>Desulfovibrionia</taxon>
        <taxon>Desulfovibrionales</taxon>
        <taxon>Desulfovibrionaceae</taxon>
    </lineage>
</organism>
<protein>
    <recommendedName>
        <fullName evidence="1">Damage-control phosphatase ARMT1-like metal-binding domain-containing protein</fullName>
    </recommendedName>
</protein>
<dbReference type="Proteomes" id="UP001317742">
    <property type="component" value="Chromosome"/>
</dbReference>
<feature type="domain" description="Damage-control phosphatase ARMT1-like metal-binding" evidence="1">
    <location>
        <begin position="152"/>
        <end position="397"/>
    </location>
</feature>
<evidence type="ECO:0000313" key="3">
    <source>
        <dbReference type="Proteomes" id="UP001317742"/>
    </source>
</evidence>
<evidence type="ECO:0000259" key="1">
    <source>
        <dbReference type="Pfam" id="PF01937"/>
    </source>
</evidence>
<dbReference type="EMBL" id="AP026709">
    <property type="protein sequence ID" value="BDQ35702.1"/>
    <property type="molecule type" value="Genomic_DNA"/>
</dbReference>
<name>A0ABN6S049_9BACT</name>
<dbReference type="InterPro" id="IPR002791">
    <property type="entry name" value="ARMT1-like_metal-bd"/>
</dbReference>
<accession>A0ABN6S049</accession>
<dbReference type="InterPro" id="IPR036075">
    <property type="entry name" value="ARMT-1-like_metal-bd_sf"/>
</dbReference>
<gene>
    <name evidence="2" type="ORF">SYK_00620</name>
</gene>
<dbReference type="Pfam" id="PF01937">
    <property type="entry name" value="ARMT1-like_dom"/>
    <property type="match status" value="1"/>
</dbReference>
<proteinExistence type="predicted"/>
<dbReference type="Gene3D" id="3.40.50.10880">
    <property type="entry name" value="Uncharacterised protein PF01937, DUF89, domain 3"/>
    <property type="match status" value="1"/>
</dbReference>
<keyword evidence="3" id="KW-1185">Reference proteome</keyword>
<reference evidence="2 3" key="1">
    <citation type="submission" date="2022-08" db="EMBL/GenBank/DDBJ databases">
        <title>Genome Sequence of the sulphate-reducing bacterium, Pseudodesulfovibrio sp. SYK.</title>
        <authorList>
            <person name="Kondo R."/>
            <person name="Kataoka T."/>
        </authorList>
    </citation>
    <scope>NUCLEOTIDE SEQUENCE [LARGE SCALE GENOMIC DNA]</scope>
    <source>
        <strain evidence="2 3">SYK</strain>
    </source>
</reference>
<dbReference type="SUPFAM" id="SSF111321">
    <property type="entry name" value="AF1104-like"/>
    <property type="match status" value="1"/>
</dbReference>
<sequence length="609" mass="70421">MGGGQALYQGLEKHGNPTCEVSMGLARHIESIRDIQYGQDAALDALLLHFMTENHLEYSIDPDKNASGEQIRFMMALEEGEFYAPCSDWMFRMLLEDGLPERLLEEYLVQWKTFISLSRNFCTDREIARRFIQLARHKFRMVLASPIILPSRLMKRFITIFMTQSGIDDPYRDIRKALNRKASEIVESDVFDAMVNGCLANVEQPGRIDDLRFKIDMVEIERLMRISTMTDHWMPETFTPEALKSSVLSEEVKEGSRLFHDVFERLGKDREKRHRILYLPNRAGGILFDLQVVQTLLRLGHRVVMALKEGFYFEHPTFWDRDNDPLLAKAFSGAKFVSEDRLSKNELLGIMAQHPFVVISDGTRERFNPYRASVTFARAWKECDLVLAKGQAVHNRLIKSSHDFTRDIVNFYRDEHGEFHLHYRPRPESIVSFSEQYIAAKADEIIAEMRVARSLGKTVMFYSGIIGSVPGQTQAAIKVITIFVEHLRSQLDDAYIINPGEHFEEGMDADDLMFMWEKVQRSGYINVWRFQTYFDIEKSFELMGRKVPPVWTGKDATYSTGCTKEMHIALDVQRVHPELQIIGPNPEKFFRRREYGVGKFCDVAIDSCG</sequence>